<organism evidence="4 5">
    <name type="scientific">Glutamicibacter uratoxydans</name>
    <name type="common">Arthrobacter uratoxydans</name>
    <dbReference type="NCBI Taxonomy" id="43667"/>
    <lineage>
        <taxon>Bacteria</taxon>
        <taxon>Bacillati</taxon>
        <taxon>Actinomycetota</taxon>
        <taxon>Actinomycetes</taxon>
        <taxon>Micrococcales</taxon>
        <taxon>Micrococcaceae</taxon>
        <taxon>Glutamicibacter</taxon>
    </lineage>
</organism>
<dbReference type="Gene3D" id="3.10.20.10">
    <property type="match status" value="1"/>
</dbReference>
<evidence type="ECO:0000313" key="4">
    <source>
        <dbReference type="EMBL" id="GED04879.1"/>
    </source>
</evidence>
<dbReference type="InterPro" id="IPR016193">
    <property type="entry name" value="Cytidine_deaminase-like"/>
</dbReference>
<dbReference type="PIRSF" id="PIRSF015626">
    <property type="entry name" value="FdhD"/>
    <property type="match status" value="1"/>
</dbReference>
<comment type="caution">
    <text evidence="4">The sequence shown here is derived from an EMBL/GenBank/DDBJ whole genome shotgun (WGS) entry which is preliminary data.</text>
</comment>
<evidence type="ECO:0000256" key="2">
    <source>
        <dbReference type="ARBA" id="ARBA00023150"/>
    </source>
</evidence>
<dbReference type="GO" id="GO:0097163">
    <property type="term" value="F:sulfur carrier activity"/>
    <property type="evidence" value="ECO:0007669"/>
    <property type="project" value="UniProtKB-UniRule"/>
</dbReference>
<dbReference type="SUPFAM" id="SSF53927">
    <property type="entry name" value="Cytidine deaminase-like"/>
    <property type="match status" value="1"/>
</dbReference>
<dbReference type="AlphaFoldDB" id="A0A4Y4DHZ6"/>
<comment type="function">
    <text evidence="3">Required for formate dehydrogenase (FDH) activity. Acts as a sulfur carrier protein that transfers sulfur from IscS to the molybdenum cofactor prior to its insertion into FDH.</text>
</comment>
<dbReference type="NCBIfam" id="TIGR00129">
    <property type="entry name" value="fdhD_narQ"/>
    <property type="match status" value="1"/>
</dbReference>
<dbReference type="Pfam" id="PF02634">
    <property type="entry name" value="FdhD-NarQ"/>
    <property type="match status" value="1"/>
</dbReference>
<dbReference type="GO" id="GO:0016783">
    <property type="term" value="F:sulfurtransferase activity"/>
    <property type="evidence" value="ECO:0007669"/>
    <property type="project" value="InterPro"/>
</dbReference>
<protein>
    <recommendedName>
        <fullName evidence="3">Sulfur carrier protein FdhD</fullName>
    </recommendedName>
</protein>
<dbReference type="OrthoDB" id="3197277at2"/>
<comment type="caution">
    <text evidence="3">Lacks conserved residue(s) required for the propagation of feature annotation.</text>
</comment>
<keyword evidence="1 3" id="KW-0963">Cytoplasm</keyword>
<dbReference type="NCBIfam" id="NF001943">
    <property type="entry name" value="PRK00724.1-2"/>
    <property type="match status" value="1"/>
</dbReference>
<evidence type="ECO:0000313" key="5">
    <source>
        <dbReference type="Proteomes" id="UP000316612"/>
    </source>
</evidence>
<name>A0A4Y4DHZ6_GLUUR</name>
<dbReference type="HAMAP" id="MF_00187">
    <property type="entry name" value="FdhD"/>
    <property type="match status" value="1"/>
</dbReference>
<evidence type="ECO:0000256" key="3">
    <source>
        <dbReference type="HAMAP-Rule" id="MF_00187"/>
    </source>
</evidence>
<dbReference type="RefSeq" id="WP_141361449.1">
    <property type="nucleotide sequence ID" value="NZ_BAAAJL010000003.1"/>
</dbReference>
<evidence type="ECO:0000256" key="1">
    <source>
        <dbReference type="ARBA" id="ARBA00022490"/>
    </source>
</evidence>
<dbReference type="Gene3D" id="3.40.140.10">
    <property type="entry name" value="Cytidine Deaminase, domain 2"/>
    <property type="match status" value="1"/>
</dbReference>
<dbReference type="InterPro" id="IPR003786">
    <property type="entry name" value="FdhD"/>
</dbReference>
<accession>A0A4Y4DHZ6</accession>
<keyword evidence="2 3" id="KW-0501">Molybdenum cofactor biosynthesis</keyword>
<reference evidence="4 5" key="1">
    <citation type="submission" date="2019-06" db="EMBL/GenBank/DDBJ databases">
        <title>Whole genome shotgun sequence of Glutamicibacter uratoxydans NBRC 15515.</title>
        <authorList>
            <person name="Hosoyama A."/>
            <person name="Uohara A."/>
            <person name="Ohji S."/>
            <person name="Ichikawa N."/>
        </authorList>
    </citation>
    <scope>NUCLEOTIDE SEQUENCE [LARGE SCALE GENOMIC DNA]</scope>
    <source>
        <strain evidence="4 5">NBRC 15515</strain>
    </source>
</reference>
<dbReference type="PANTHER" id="PTHR30592">
    <property type="entry name" value="FORMATE DEHYDROGENASE"/>
    <property type="match status" value="1"/>
</dbReference>
<comment type="subcellular location">
    <subcellularLocation>
        <location evidence="3">Cytoplasm</location>
    </subcellularLocation>
</comment>
<dbReference type="Proteomes" id="UP000316612">
    <property type="component" value="Unassembled WGS sequence"/>
</dbReference>
<dbReference type="GO" id="GO:0006777">
    <property type="term" value="P:Mo-molybdopterin cofactor biosynthetic process"/>
    <property type="evidence" value="ECO:0007669"/>
    <property type="project" value="UniProtKB-UniRule"/>
</dbReference>
<feature type="active site" description="Cysteine persulfide intermediate" evidence="3">
    <location>
        <position position="116"/>
    </location>
</feature>
<dbReference type="GO" id="GO:0005737">
    <property type="term" value="C:cytoplasm"/>
    <property type="evidence" value="ECO:0007669"/>
    <property type="project" value="UniProtKB-SubCell"/>
</dbReference>
<gene>
    <name evidence="3 4" type="primary">fdhD</name>
    <name evidence="4" type="ORF">AUR04nite_04110</name>
</gene>
<proteinExistence type="inferred from homology"/>
<dbReference type="EMBL" id="BJNY01000002">
    <property type="protein sequence ID" value="GED04879.1"/>
    <property type="molecule type" value="Genomic_DNA"/>
</dbReference>
<keyword evidence="4" id="KW-0808">Transferase</keyword>
<dbReference type="PANTHER" id="PTHR30592:SF1">
    <property type="entry name" value="SULFUR CARRIER PROTEIN FDHD"/>
    <property type="match status" value="1"/>
</dbReference>
<keyword evidence="5" id="KW-1185">Reference proteome</keyword>
<sequence>MGRKIVRRRVVRATRDGVVRAREEKLAGEEPLEIRFGHTSFTTSMRTPGDDFDLVAGFLLAEGIVAKPEHLVAMRYCMGTDEEGNQTYNVIEVQLGFGASAPDLTAARNVVTSSACGICGTNSIDEVRKKSVFTLEPSMGRVELDTLLDMPDTLRESQQLFSTTGGVHAAGLFSTAGELLILREDVGRHNAVDKVLGAALREGRLPLQDTVLQVSGRASFELVQKAAMAGIPVLTAVSAPSSLAVDLADETGLTLAAFSRGHSVNIYTHADRVVSA</sequence>
<comment type="similarity">
    <text evidence="3">Belongs to the FdhD family.</text>
</comment>